<gene>
    <name evidence="6" type="ORF">METZ01_LOCUS380733</name>
</gene>
<dbReference type="InterPro" id="IPR029000">
    <property type="entry name" value="Cyclophilin-like_dom_sf"/>
</dbReference>
<accession>A0A382U0N9</accession>
<evidence type="ECO:0000259" key="5">
    <source>
        <dbReference type="PROSITE" id="PS50072"/>
    </source>
</evidence>
<dbReference type="AlphaFoldDB" id="A0A382U0N9"/>
<evidence type="ECO:0000256" key="2">
    <source>
        <dbReference type="ARBA" id="ARBA00023110"/>
    </source>
</evidence>
<evidence type="ECO:0000256" key="3">
    <source>
        <dbReference type="ARBA" id="ARBA00023235"/>
    </source>
</evidence>
<keyword evidence="3" id="KW-0413">Isomerase</keyword>
<dbReference type="EC" id="5.2.1.8" evidence="1"/>
<reference evidence="6" key="1">
    <citation type="submission" date="2018-05" db="EMBL/GenBank/DDBJ databases">
        <authorList>
            <person name="Lanie J.A."/>
            <person name="Ng W.-L."/>
            <person name="Kazmierczak K.M."/>
            <person name="Andrzejewski T.M."/>
            <person name="Davidsen T.M."/>
            <person name="Wayne K.J."/>
            <person name="Tettelin H."/>
            <person name="Glass J.I."/>
            <person name="Rusch D."/>
            <person name="Podicherti R."/>
            <person name="Tsui H.-C.T."/>
            <person name="Winkler M.E."/>
        </authorList>
    </citation>
    <scope>NUCLEOTIDE SEQUENCE</scope>
</reference>
<evidence type="ECO:0000256" key="4">
    <source>
        <dbReference type="SAM" id="MobiDB-lite"/>
    </source>
</evidence>
<dbReference type="CDD" id="cd00317">
    <property type="entry name" value="cyclophilin"/>
    <property type="match status" value="1"/>
</dbReference>
<dbReference type="PROSITE" id="PS00170">
    <property type="entry name" value="CSA_PPIASE_1"/>
    <property type="match status" value="1"/>
</dbReference>
<dbReference type="Gene3D" id="2.40.100.10">
    <property type="entry name" value="Cyclophilin-like"/>
    <property type="match status" value="1"/>
</dbReference>
<organism evidence="6">
    <name type="scientific">marine metagenome</name>
    <dbReference type="NCBI Taxonomy" id="408172"/>
    <lineage>
        <taxon>unclassified sequences</taxon>
        <taxon>metagenomes</taxon>
        <taxon>ecological metagenomes</taxon>
    </lineage>
</organism>
<dbReference type="PROSITE" id="PS50072">
    <property type="entry name" value="CSA_PPIASE_2"/>
    <property type="match status" value="1"/>
</dbReference>
<dbReference type="GO" id="GO:0003755">
    <property type="term" value="F:peptidyl-prolyl cis-trans isomerase activity"/>
    <property type="evidence" value="ECO:0007669"/>
    <property type="project" value="UniProtKB-KW"/>
</dbReference>
<dbReference type="InterPro" id="IPR002130">
    <property type="entry name" value="Cyclophilin-type_PPIase_dom"/>
</dbReference>
<feature type="domain" description="PPIase cyclophilin-type" evidence="5">
    <location>
        <begin position="69"/>
        <end position="203"/>
    </location>
</feature>
<name>A0A382U0N9_9ZZZZ</name>
<sequence>MKRLLLVTILMASTSVFSEALKEQPLSDEPMDDTGGVNIDKSNPNWKSNLQQPELMSFKPGQEIVWKLETNVGDMKFKLLPDIAPMHVTSTIYLTNLGFYDDVIFHRVISGFMAQGGPGYLYDGEFSPEARHDRPGLLSMANRGPGTDGSQFFITFVPTPWLDGKHTIFGELVSGKETIAKLEKLGSRSGKTSERLLIVRASIEGVISRVSPSQLHQQ</sequence>
<dbReference type="InterPro" id="IPR020892">
    <property type="entry name" value="Cyclophilin-type_PPIase_CS"/>
</dbReference>
<feature type="region of interest" description="Disordered" evidence="4">
    <location>
        <begin position="24"/>
        <end position="45"/>
    </location>
</feature>
<protein>
    <recommendedName>
        <fullName evidence="1">peptidylprolyl isomerase</fullName>
        <ecNumber evidence="1">5.2.1.8</ecNumber>
    </recommendedName>
</protein>
<dbReference type="GO" id="GO:0006457">
    <property type="term" value="P:protein folding"/>
    <property type="evidence" value="ECO:0007669"/>
    <property type="project" value="InterPro"/>
</dbReference>
<evidence type="ECO:0000256" key="1">
    <source>
        <dbReference type="ARBA" id="ARBA00013194"/>
    </source>
</evidence>
<evidence type="ECO:0000313" key="6">
    <source>
        <dbReference type="EMBL" id="SVD27879.1"/>
    </source>
</evidence>
<dbReference type="PANTHER" id="PTHR45625:SF4">
    <property type="entry name" value="PEPTIDYLPROLYL ISOMERASE DOMAIN AND WD REPEAT-CONTAINING PROTEIN 1"/>
    <property type="match status" value="1"/>
</dbReference>
<dbReference type="EMBL" id="UINC01140623">
    <property type="protein sequence ID" value="SVD27879.1"/>
    <property type="molecule type" value="Genomic_DNA"/>
</dbReference>
<dbReference type="PANTHER" id="PTHR45625">
    <property type="entry name" value="PEPTIDYL-PROLYL CIS-TRANS ISOMERASE-RELATED"/>
    <property type="match status" value="1"/>
</dbReference>
<dbReference type="SUPFAM" id="SSF50891">
    <property type="entry name" value="Cyclophilin-like"/>
    <property type="match status" value="1"/>
</dbReference>
<dbReference type="InterPro" id="IPR044666">
    <property type="entry name" value="Cyclophilin_A-like"/>
</dbReference>
<proteinExistence type="predicted"/>
<dbReference type="Pfam" id="PF00160">
    <property type="entry name" value="Pro_isomerase"/>
    <property type="match status" value="1"/>
</dbReference>
<keyword evidence="2" id="KW-0697">Rotamase</keyword>